<dbReference type="EMBL" id="CM010722">
    <property type="protein sequence ID" value="RZC74304.1"/>
    <property type="molecule type" value="Genomic_DNA"/>
</dbReference>
<evidence type="ECO:0000256" key="1">
    <source>
        <dbReference type="SAM" id="MobiDB-lite"/>
    </source>
</evidence>
<sequence length="75" mass="8750">MDERPSLGRWRLVCSYFLLHHHHQTLVCIGRLRNSASYLRTPNIRKMKTNRRQGKNSRNEESVDASGKDASTPDR</sequence>
<feature type="compositionally biased region" description="Basic residues" evidence="1">
    <location>
        <begin position="43"/>
        <end position="55"/>
    </location>
</feature>
<evidence type="ECO:0000313" key="2">
    <source>
        <dbReference type="EMBL" id="RZC74304.1"/>
    </source>
</evidence>
<name>A0A4Y7KLS5_PAPSO</name>
<dbReference type="Gramene" id="RZC74304">
    <property type="protein sequence ID" value="RZC74304"/>
    <property type="gene ID" value="C5167_049777"/>
</dbReference>
<reference evidence="2 3" key="1">
    <citation type="journal article" date="2018" name="Science">
        <title>The opium poppy genome and morphinan production.</title>
        <authorList>
            <person name="Guo L."/>
            <person name="Winzer T."/>
            <person name="Yang X."/>
            <person name="Li Y."/>
            <person name="Ning Z."/>
            <person name="He Z."/>
            <person name="Teodor R."/>
            <person name="Lu Y."/>
            <person name="Bowser T.A."/>
            <person name="Graham I.A."/>
            <person name="Ye K."/>
        </authorList>
    </citation>
    <scope>NUCLEOTIDE SEQUENCE [LARGE SCALE GENOMIC DNA]</scope>
    <source>
        <strain evidence="3">cv. HN1</strain>
        <tissue evidence="2">Leaves</tissue>
    </source>
</reference>
<gene>
    <name evidence="2" type="ORF">C5167_049777</name>
</gene>
<proteinExistence type="predicted"/>
<evidence type="ECO:0000313" key="3">
    <source>
        <dbReference type="Proteomes" id="UP000316621"/>
    </source>
</evidence>
<keyword evidence="3" id="KW-1185">Reference proteome</keyword>
<protein>
    <submittedName>
        <fullName evidence="2">Uncharacterized protein</fullName>
    </submittedName>
</protein>
<dbReference type="AlphaFoldDB" id="A0A4Y7KLS5"/>
<accession>A0A4Y7KLS5</accession>
<organism evidence="2 3">
    <name type="scientific">Papaver somniferum</name>
    <name type="common">Opium poppy</name>
    <dbReference type="NCBI Taxonomy" id="3469"/>
    <lineage>
        <taxon>Eukaryota</taxon>
        <taxon>Viridiplantae</taxon>
        <taxon>Streptophyta</taxon>
        <taxon>Embryophyta</taxon>
        <taxon>Tracheophyta</taxon>
        <taxon>Spermatophyta</taxon>
        <taxon>Magnoliopsida</taxon>
        <taxon>Ranunculales</taxon>
        <taxon>Papaveraceae</taxon>
        <taxon>Papaveroideae</taxon>
        <taxon>Papaver</taxon>
    </lineage>
</organism>
<dbReference type="Proteomes" id="UP000316621">
    <property type="component" value="Chromosome 8"/>
</dbReference>
<feature type="region of interest" description="Disordered" evidence="1">
    <location>
        <begin position="40"/>
        <end position="75"/>
    </location>
</feature>